<feature type="compositionally biased region" description="Low complexity" evidence="3">
    <location>
        <begin position="428"/>
        <end position="438"/>
    </location>
</feature>
<dbReference type="OrthoDB" id="3367at2759"/>
<sequence>MRCLSSPKLDQLEEDERLAAKFTATAKHAAPASAAESSAKNTKGGGTMHRFGPPEENGDRRARFNASDGRYALAKEWTPPSGPVPFNPEGSTRVTLATLPGVKQHRCLLFNVGDALVVRNYDAASTSEPIRILCFPGTFVTCHAHRPCPASSPDARDLLLGLANGEVHCVSLRGLIREGGRGPSRTLPSGSLKFNSDGGGGCGGSAVAKSAHLANAPRCNDVAWNPGSAGGFISVHADGNVYAYLDPALDAGADPRFPPVKGDVSSVSVTPGRTEGSNPFARWHLSGAPLTAAAFSPPERAGGGGGGGQNGPQRCAVVGLDGLCRVLDVRDWERPSLVDGFKGYYGGLNHVCWAHRGKYILAGGEADMIEVWNVRERAVVAWAEGLNSYALRCAADEIASAALTRGVGVGGGRSDDDDDADAGDDGDATIGDMDLGDGASERARGASAGAGAGGGDLLHEIEPVETLRFGAVGADCALCLWDLPVDGDDDGGDDDDDRAGVPFSGDEMELSQRPAAPYAFGGDAKPPLPVPLPRLPPSSGDDKPPSRPPSRSPSRAGAPLRPDSPSSVMSHDVAAGAADGAGAGAGAADANESDDDFVVATLAAADDDDPRLPSIFAYVGVGQVIAPSACRGDVHNRLSPVVSRKLHDEPTTEVLFNADGVVTACAGGIVKLWARPGGMDQE</sequence>
<dbReference type="RefSeq" id="XP_003060797.1">
    <property type="nucleotide sequence ID" value="XM_003060751.1"/>
</dbReference>
<feature type="compositionally biased region" description="Low complexity" evidence="3">
    <location>
        <begin position="24"/>
        <end position="40"/>
    </location>
</feature>
<dbReference type="OMA" id="LKWIPET"/>
<protein>
    <submittedName>
        <fullName evidence="4">Predicted protein</fullName>
    </submittedName>
</protein>
<accession>C1MY18</accession>
<gene>
    <name evidence="4" type="ORF">MICPUCDRAFT_60367</name>
</gene>
<dbReference type="SUPFAM" id="SSF50978">
    <property type="entry name" value="WD40 repeat-like"/>
    <property type="match status" value="1"/>
</dbReference>
<feature type="compositionally biased region" description="Pro residues" evidence="3">
    <location>
        <begin position="526"/>
        <end position="536"/>
    </location>
</feature>
<dbReference type="EMBL" id="GG663742">
    <property type="protein sequence ID" value="EEH55566.1"/>
    <property type="molecule type" value="Genomic_DNA"/>
</dbReference>
<evidence type="ECO:0000256" key="3">
    <source>
        <dbReference type="SAM" id="MobiDB-lite"/>
    </source>
</evidence>
<feature type="compositionally biased region" description="Acidic residues" evidence="3">
    <location>
        <begin position="415"/>
        <end position="427"/>
    </location>
</feature>
<organism evidence="5">
    <name type="scientific">Micromonas pusilla (strain CCMP1545)</name>
    <name type="common">Picoplanktonic green alga</name>
    <dbReference type="NCBI Taxonomy" id="564608"/>
    <lineage>
        <taxon>Eukaryota</taxon>
        <taxon>Viridiplantae</taxon>
        <taxon>Chlorophyta</taxon>
        <taxon>Mamiellophyceae</taxon>
        <taxon>Mamiellales</taxon>
        <taxon>Mamiellaceae</taxon>
        <taxon>Micromonas</taxon>
    </lineage>
</organism>
<evidence type="ECO:0000313" key="5">
    <source>
        <dbReference type="Proteomes" id="UP000001876"/>
    </source>
</evidence>
<dbReference type="InterPro" id="IPR051362">
    <property type="entry name" value="WD_repeat_creC_regulators"/>
</dbReference>
<dbReference type="KEGG" id="mpp:MICPUCDRAFT_60367"/>
<reference evidence="4 5" key="1">
    <citation type="journal article" date="2009" name="Science">
        <title>Green evolution and dynamic adaptations revealed by genomes of the marine picoeukaryotes Micromonas.</title>
        <authorList>
            <person name="Worden A.Z."/>
            <person name="Lee J.H."/>
            <person name="Mock T."/>
            <person name="Rouze P."/>
            <person name="Simmons M.P."/>
            <person name="Aerts A.L."/>
            <person name="Allen A.E."/>
            <person name="Cuvelier M.L."/>
            <person name="Derelle E."/>
            <person name="Everett M.V."/>
            <person name="Foulon E."/>
            <person name="Grimwood J."/>
            <person name="Gundlach H."/>
            <person name="Henrissat B."/>
            <person name="Napoli C."/>
            <person name="McDonald S.M."/>
            <person name="Parker M.S."/>
            <person name="Rombauts S."/>
            <person name="Salamov A."/>
            <person name="Von Dassow P."/>
            <person name="Badger J.H."/>
            <person name="Coutinho P.M."/>
            <person name="Demir E."/>
            <person name="Dubchak I."/>
            <person name="Gentemann C."/>
            <person name="Eikrem W."/>
            <person name="Gready J.E."/>
            <person name="John U."/>
            <person name="Lanier W."/>
            <person name="Lindquist E.A."/>
            <person name="Lucas S."/>
            <person name="Mayer K.F."/>
            <person name="Moreau H."/>
            <person name="Not F."/>
            <person name="Otillar R."/>
            <person name="Panaud O."/>
            <person name="Pangilinan J."/>
            <person name="Paulsen I."/>
            <person name="Piegu B."/>
            <person name="Poliakov A."/>
            <person name="Robbens S."/>
            <person name="Schmutz J."/>
            <person name="Toulza E."/>
            <person name="Wyss T."/>
            <person name="Zelensky A."/>
            <person name="Zhou K."/>
            <person name="Armbrust E.V."/>
            <person name="Bhattacharya D."/>
            <person name="Goodenough U.W."/>
            <person name="Van de Peer Y."/>
            <person name="Grigoriev I.V."/>
        </authorList>
    </citation>
    <scope>NUCLEOTIDE SEQUENCE [LARGE SCALE GENOMIC DNA]</scope>
    <source>
        <strain evidence="4 5">CCMP1545</strain>
    </source>
</reference>
<dbReference type="PANTHER" id="PTHR14107:SF16">
    <property type="entry name" value="AT02583P"/>
    <property type="match status" value="1"/>
</dbReference>
<feature type="compositionally biased region" description="Acidic residues" evidence="3">
    <location>
        <begin position="488"/>
        <end position="497"/>
    </location>
</feature>
<feature type="region of interest" description="Disordered" evidence="3">
    <location>
        <begin position="488"/>
        <end position="570"/>
    </location>
</feature>
<dbReference type="Gene3D" id="2.130.10.10">
    <property type="entry name" value="YVTN repeat-like/Quinoprotein amine dehydrogenase"/>
    <property type="match status" value="1"/>
</dbReference>
<name>C1MY18_MICPC</name>
<feature type="region of interest" description="Disordered" evidence="3">
    <location>
        <begin position="408"/>
        <end position="456"/>
    </location>
</feature>
<dbReference type="STRING" id="564608.C1MY18"/>
<dbReference type="SMART" id="SM00320">
    <property type="entry name" value="WD40"/>
    <property type="match status" value="4"/>
</dbReference>
<dbReference type="GeneID" id="9686234"/>
<dbReference type="PANTHER" id="PTHR14107">
    <property type="entry name" value="WD REPEAT PROTEIN"/>
    <property type="match status" value="1"/>
</dbReference>
<evidence type="ECO:0000256" key="1">
    <source>
        <dbReference type="ARBA" id="ARBA00022574"/>
    </source>
</evidence>
<dbReference type="eggNOG" id="KOG2394">
    <property type="taxonomic scope" value="Eukaryota"/>
</dbReference>
<evidence type="ECO:0000256" key="2">
    <source>
        <dbReference type="ARBA" id="ARBA00022737"/>
    </source>
</evidence>
<evidence type="ECO:0000313" key="4">
    <source>
        <dbReference type="EMBL" id="EEH55566.1"/>
    </source>
</evidence>
<keyword evidence="5" id="KW-1185">Reference proteome</keyword>
<dbReference type="InterPro" id="IPR001680">
    <property type="entry name" value="WD40_rpt"/>
</dbReference>
<dbReference type="Proteomes" id="UP000001876">
    <property type="component" value="Unassembled WGS sequence"/>
</dbReference>
<dbReference type="AlphaFoldDB" id="C1MY18"/>
<feature type="region of interest" description="Disordered" evidence="3">
    <location>
        <begin position="24"/>
        <end position="61"/>
    </location>
</feature>
<dbReference type="InterPro" id="IPR015943">
    <property type="entry name" value="WD40/YVTN_repeat-like_dom_sf"/>
</dbReference>
<proteinExistence type="predicted"/>
<feature type="compositionally biased region" description="Low complexity" evidence="3">
    <location>
        <begin position="552"/>
        <end position="561"/>
    </location>
</feature>
<keyword evidence="2" id="KW-0677">Repeat</keyword>
<keyword evidence="1" id="KW-0853">WD repeat</keyword>
<dbReference type="InterPro" id="IPR036322">
    <property type="entry name" value="WD40_repeat_dom_sf"/>
</dbReference>